<dbReference type="AlphaFoldDB" id="A0A1Y2GS93"/>
<feature type="compositionally biased region" description="Low complexity" evidence="1">
    <location>
        <begin position="19"/>
        <end position="84"/>
    </location>
</feature>
<sequence>METPTTTRAAPRPTQPEHQTQPQSQTRTQTNAPAPPRRTTTAQPERPASSASRAAPSSSSNPRTSSISSFPRTTRPATPSSTSTIGEAQSDGPSSATIGIATAGGLVVLFILSIFLCRKYRSYRYSKRDFSYDPSRDPINPNDVLPSTPATNVLEKSSNINPYPLTDVKCDSSASVSRSSSRGQLTRSPFDNPQSPPLLSSSQPAQQPLQGQDAVVANDMSSQFVLQSDQNGNQASPHTSPRQNHVQYQPPEPYPQGSPRSPYAAPGQPPLSPRGPGYGQPPGSPSHPNY</sequence>
<reference evidence="3 4" key="1">
    <citation type="submission" date="2016-07" db="EMBL/GenBank/DDBJ databases">
        <title>Pervasive Adenine N6-methylation of Active Genes in Fungi.</title>
        <authorList>
            <consortium name="DOE Joint Genome Institute"/>
            <person name="Mondo S.J."/>
            <person name="Dannebaum R.O."/>
            <person name="Kuo R.C."/>
            <person name="Labutti K."/>
            <person name="Haridas S."/>
            <person name="Kuo A."/>
            <person name="Salamov A."/>
            <person name="Ahrendt S.R."/>
            <person name="Lipzen A."/>
            <person name="Sullivan W."/>
            <person name="Andreopoulos W.B."/>
            <person name="Clum A."/>
            <person name="Lindquist E."/>
            <person name="Daum C."/>
            <person name="Ramamoorthy G.K."/>
            <person name="Gryganskyi A."/>
            <person name="Culley D."/>
            <person name="Magnuson J.K."/>
            <person name="James T.Y."/>
            <person name="O'Malley M.A."/>
            <person name="Stajich J.E."/>
            <person name="Spatafora J.W."/>
            <person name="Visel A."/>
            <person name="Grigoriev I.V."/>
        </authorList>
    </citation>
    <scope>NUCLEOTIDE SEQUENCE [LARGE SCALE GENOMIC DNA]</scope>
    <source>
        <strain evidence="3 4">NRRL 3116</strain>
    </source>
</reference>
<feature type="compositionally biased region" description="Low complexity" evidence="1">
    <location>
        <begin position="172"/>
        <end position="182"/>
    </location>
</feature>
<feature type="transmembrane region" description="Helical" evidence="2">
    <location>
        <begin position="96"/>
        <end position="117"/>
    </location>
</feature>
<protein>
    <submittedName>
        <fullName evidence="3">Uncharacterized protein</fullName>
    </submittedName>
</protein>
<gene>
    <name evidence="3" type="ORF">BCR41DRAFT_350910</name>
</gene>
<feature type="compositionally biased region" description="Low complexity" evidence="1">
    <location>
        <begin position="197"/>
        <end position="210"/>
    </location>
</feature>
<feature type="region of interest" description="Disordered" evidence="1">
    <location>
        <begin position="128"/>
        <end position="212"/>
    </location>
</feature>
<feature type="compositionally biased region" description="Low complexity" evidence="1">
    <location>
        <begin position="1"/>
        <end position="12"/>
    </location>
</feature>
<feature type="region of interest" description="Disordered" evidence="1">
    <location>
        <begin position="1"/>
        <end position="94"/>
    </location>
</feature>
<feature type="compositionally biased region" description="Polar residues" evidence="1">
    <location>
        <begin position="148"/>
        <end position="161"/>
    </location>
</feature>
<dbReference type="RefSeq" id="XP_021882926.1">
    <property type="nucleotide sequence ID" value="XM_022023700.1"/>
</dbReference>
<feature type="region of interest" description="Disordered" evidence="1">
    <location>
        <begin position="227"/>
        <end position="290"/>
    </location>
</feature>
<evidence type="ECO:0000313" key="3">
    <source>
        <dbReference type="EMBL" id="ORZ21017.1"/>
    </source>
</evidence>
<organism evidence="3 4">
    <name type="scientific">Lobosporangium transversale</name>
    <dbReference type="NCBI Taxonomy" id="64571"/>
    <lineage>
        <taxon>Eukaryota</taxon>
        <taxon>Fungi</taxon>
        <taxon>Fungi incertae sedis</taxon>
        <taxon>Mucoromycota</taxon>
        <taxon>Mortierellomycotina</taxon>
        <taxon>Mortierellomycetes</taxon>
        <taxon>Mortierellales</taxon>
        <taxon>Mortierellaceae</taxon>
        <taxon>Lobosporangium</taxon>
    </lineage>
</organism>
<comment type="caution">
    <text evidence="3">The sequence shown here is derived from an EMBL/GenBank/DDBJ whole genome shotgun (WGS) entry which is preliminary data.</text>
</comment>
<evidence type="ECO:0000313" key="4">
    <source>
        <dbReference type="Proteomes" id="UP000193648"/>
    </source>
</evidence>
<feature type="compositionally biased region" description="Polar residues" evidence="1">
    <location>
        <begin position="227"/>
        <end position="247"/>
    </location>
</feature>
<dbReference type="GeneID" id="33565544"/>
<dbReference type="Proteomes" id="UP000193648">
    <property type="component" value="Unassembled WGS sequence"/>
</dbReference>
<accession>A0A1Y2GS93</accession>
<feature type="compositionally biased region" description="Polar residues" evidence="1">
    <location>
        <begin position="183"/>
        <end position="192"/>
    </location>
</feature>
<keyword evidence="4" id="KW-1185">Reference proteome</keyword>
<dbReference type="EMBL" id="MCFF01000012">
    <property type="protein sequence ID" value="ORZ21017.1"/>
    <property type="molecule type" value="Genomic_DNA"/>
</dbReference>
<evidence type="ECO:0000256" key="1">
    <source>
        <dbReference type="SAM" id="MobiDB-lite"/>
    </source>
</evidence>
<keyword evidence="2" id="KW-1133">Transmembrane helix</keyword>
<keyword evidence="2" id="KW-0472">Membrane</keyword>
<dbReference type="InParanoid" id="A0A1Y2GS93"/>
<name>A0A1Y2GS93_9FUNG</name>
<feature type="compositionally biased region" description="Polar residues" evidence="1">
    <location>
        <begin position="85"/>
        <end position="94"/>
    </location>
</feature>
<keyword evidence="2" id="KW-0812">Transmembrane</keyword>
<proteinExistence type="predicted"/>
<evidence type="ECO:0000256" key="2">
    <source>
        <dbReference type="SAM" id="Phobius"/>
    </source>
</evidence>
<dbReference type="OrthoDB" id="2445817at2759"/>